<evidence type="ECO:0000313" key="4">
    <source>
        <dbReference type="Proteomes" id="UP000599074"/>
    </source>
</evidence>
<evidence type="ECO:0000259" key="2">
    <source>
        <dbReference type="PROSITE" id="PS50943"/>
    </source>
</evidence>
<proteinExistence type="predicted"/>
<dbReference type="InterPro" id="IPR001387">
    <property type="entry name" value="Cro/C1-type_HTH"/>
</dbReference>
<dbReference type="EMBL" id="BOON01000018">
    <property type="protein sequence ID" value="GII22590.1"/>
    <property type="molecule type" value="Genomic_DNA"/>
</dbReference>
<protein>
    <recommendedName>
        <fullName evidence="2">HTH cro/C1-type domain-containing protein</fullName>
    </recommendedName>
</protein>
<feature type="domain" description="HTH cro/C1-type" evidence="2">
    <location>
        <begin position="34"/>
        <end position="77"/>
    </location>
</feature>
<evidence type="ECO:0000256" key="1">
    <source>
        <dbReference type="SAM" id="MobiDB-lite"/>
    </source>
</evidence>
<evidence type="ECO:0000313" key="3">
    <source>
        <dbReference type="EMBL" id="GII22590.1"/>
    </source>
</evidence>
<gene>
    <name evidence="3" type="ORF">Pme01_21870</name>
</gene>
<organism evidence="3 4">
    <name type="scientific">Planosporangium mesophilum</name>
    <dbReference type="NCBI Taxonomy" id="689768"/>
    <lineage>
        <taxon>Bacteria</taxon>
        <taxon>Bacillati</taxon>
        <taxon>Actinomycetota</taxon>
        <taxon>Actinomycetes</taxon>
        <taxon>Micromonosporales</taxon>
        <taxon>Micromonosporaceae</taxon>
        <taxon>Planosporangium</taxon>
    </lineage>
</organism>
<reference evidence="3" key="1">
    <citation type="submission" date="2021-01" db="EMBL/GenBank/DDBJ databases">
        <title>Whole genome shotgun sequence of Planosporangium mesophilum NBRC 109066.</title>
        <authorList>
            <person name="Komaki H."/>
            <person name="Tamura T."/>
        </authorList>
    </citation>
    <scope>NUCLEOTIDE SEQUENCE</scope>
    <source>
        <strain evidence="3">NBRC 109066</strain>
    </source>
</reference>
<sequence>MTEPPPPPHTSLAEKINFLFDWLGRKTGRTYTNSEVAAATGMSDTYVGYLRRGSADNPTLKTIQDLARFFGVKPSFFTDDADDEAIDRLDAQLDLFRAINDPNIQALALRATKANLSPAGLEAITAMIDHVQRLEAGTKNDTSIEPGSSRPPRARPARKPHKPD</sequence>
<dbReference type="CDD" id="cd00093">
    <property type="entry name" value="HTH_XRE"/>
    <property type="match status" value="1"/>
</dbReference>
<accession>A0A8J3TJM0</accession>
<dbReference type="Gene3D" id="1.10.260.40">
    <property type="entry name" value="lambda repressor-like DNA-binding domains"/>
    <property type="match status" value="1"/>
</dbReference>
<dbReference type="PROSITE" id="PS50943">
    <property type="entry name" value="HTH_CROC1"/>
    <property type="match status" value="1"/>
</dbReference>
<dbReference type="InterPro" id="IPR010982">
    <property type="entry name" value="Lambda_DNA-bd_dom_sf"/>
</dbReference>
<feature type="compositionally biased region" description="Basic residues" evidence="1">
    <location>
        <begin position="152"/>
        <end position="164"/>
    </location>
</feature>
<dbReference type="SUPFAM" id="SSF47413">
    <property type="entry name" value="lambda repressor-like DNA-binding domains"/>
    <property type="match status" value="1"/>
</dbReference>
<feature type="region of interest" description="Disordered" evidence="1">
    <location>
        <begin position="136"/>
        <end position="164"/>
    </location>
</feature>
<dbReference type="Pfam" id="PF01381">
    <property type="entry name" value="HTH_3"/>
    <property type="match status" value="1"/>
</dbReference>
<dbReference type="Proteomes" id="UP000599074">
    <property type="component" value="Unassembled WGS sequence"/>
</dbReference>
<dbReference type="AlphaFoldDB" id="A0A8J3TJM0"/>
<keyword evidence="4" id="KW-1185">Reference proteome</keyword>
<name>A0A8J3TJM0_9ACTN</name>
<comment type="caution">
    <text evidence="3">The sequence shown here is derived from an EMBL/GenBank/DDBJ whole genome shotgun (WGS) entry which is preliminary data.</text>
</comment>
<dbReference type="GO" id="GO:0003677">
    <property type="term" value="F:DNA binding"/>
    <property type="evidence" value="ECO:0007669"/>
    <property type="project" value="InterPro"/>
</dbReference>
<dbReference type="RefSeq" id="WP_168114578.1">
    <property type="nucleotide sequence ID" value="NZ_BOON01000018.1"/>
</dbReference>